<feature type="transmembrane region" description="Helical" evidence="1">
    <location>
        <begin position="101"/>
        <end position="119"/>
    </location>
</feature>
<feature type="transmembrane region" description="Helical" evidence="1">
    <location>
        <begin position="210"/>
        <end position="231"/>
    </location>
</feature>
<feature type="transmembrane region" description="Helical" evidence="1">
    <location>
        <begin position="264"/>
        <end position="282"/>
    </location>
</feature>
<dbReference type="AlphaFoldDB" id="A0A1L5P564"/>
<reference evidence="3 4" key="1">
    <citation type="submission" date="2016-09" db="EMBL/GenBank/DDBJ databases">
        <title>The complete genome sequences of Rhizobium gallicum, symbiovars gallicum and phaseoli, symbionts associated to common bean (Phaseolus vulgaris).</title>
        <authorList>
            <person name="Bustos P."/>
            <person name="Santamaria R.I."/>
            <person name="Perez-Carrascal O.M."/>
            <person name="Juarez S."/>
            <person name="Lozano L."/>
            <person name="Martinez-Flores I."/>
            <person name="Martinez-Romero E."/>
            <person name="Cevallos M."/>
            <person name="Romero D."/>
            <person name="Davila G."/>
            <person name="Gonzalez V."/>
        </authorList>
    </citation>
    <scope>NUCLEOTIDE SEQUENCE [LARGE SCALE GENOMIC DNA]</scope>
    <source>
        <strain evidence="3 4">8C-3</strain>
    </source>
</reference>
<feature type="domain" description="EamA" evidence="2">
    <location>
        <begin position="9"/>
        <end position="142"/>
    </location>
</feature>
<evidence type="ECO:0000313" key="3">
    <source>
        <dbReference type="EMBL" id="APO75269.1"/>
    </source>
</evidence>
<dbReference type="PANTHER" id="PTHR22911:SF135">
    <property type="entry name" value="BLR4310 PROTEIN"/>
    <property type="match status" value="1"/>
</dbReference>
<gene>
    <name evidence="3" type="ORF">AM571_CH02460</name>
</gene>
<dbReference type="RefSeq" id="WP_074061645.1">
    <property type="nucleotide sequence ID" value="NZ_CP017241.1"/>
</dbReference>
<feature type="transmembrane region" description="Helical" evidence="1">
    <location>
        <begin position="128"/>
        <end position="146"/>
    </location>
</feature>
<organism evidence="3 4">
    <name type="scientific">Rhizobium etli 8C-3</name>
    <dbReference type="NCBI Taxonomy" id="538025"/>
    <lineage>
        <taxon>Bacteria</taxon>
        <taxon>Pseudomonadati</taxon>
        <taxon>Pseudomonadota</taxon>
        <taxon>Alphaproteobacteria</taxon>
        <taxon>Hyphomicrobiales</taxon>
        <taxon>Rhizobiaceae</taxon>
        <taxon>Rhizobium/Agrobacterium group</taxon>
        <taxon>Rhizobium</taxon>
    </lineage>
</organism>
<feature type="transmembrane region" description="Helical" evidence="1">
    <location>
        <begin position="36"/>
        <end position="55"/>
    </location>
</feature>
<name>A0A1L5P564_RHIET</name>
<keyword evidence="1" id="KW-1133">Transmembrane helix</keyword>
<proteinExistence type="predicted"/>
<feature type="transmembrane region" description="Helical" evidence="1">
    <location>
        <begin position="182"/>
        <end position="204"/>
    </location>
</feature>
<dbReference type="InterPro" id="IPR000620">
    <property type="entry name" value="EamA_dom"/>
</dbReference>
<dbReference type="PANTHER" id="PTHR22911">
    <property type="entry name" value="ACYL-MALONYL CONDENSING ENZYME-RELATED"/>
    <property type="match status" value="1"/>
</dbReference>
<evidence type="ECO:0000313" key="4">
    <source>
        <dbReference type="Proteomes" id="UP000185109"/>
    </source>
</evidence>
<accession>A0A1L5P564</accession>
<feature type="transmembrane region" description="Helical" evidence="1">
    <location>
        <begin position="152"/>
        <end position="170"/>
    </location>
</feature>
<dbReference type="Pfam" id="PF00892">
    <property type="entry name" value="EamA"/>
    <property type="match status" value="2"/>
</dbReference>
<feature type="domain" description="EamA" evidence="2">
    <location>
        <begin position="152"/>
        <end position="280"/>
    </location>
</feature>
<dbReference type="GO" id="GO:0016020">
    <property type="term" value="C:membrane"/>
    <property type="evidence" value="ECO:0007669"/>
    <property type="project" value="InterPro"/>
</dbReference>
<dbReference type="SUPFAM" id="SSF103481">
    <property type="entry name" value="Multidrug resistance efflux transporter EmrE"/>
    <property type="match status" value="2"/>
</dbReference>
<feature type="transmembrane region" description="Helical" evidence="1">
    <location>
        <begin position="75"/>
        <end position="95"/>
    </location>
</feature>
<feature type="transmembrane region" description="Helical" evidence="1">
    <location>
        <begin position="238"/>
        <end position="258"/>
    </location>
</feature>
<evidence type="ECO:0000259" key="2">
    <source>
        <dbReference type="Pfam" id="PF00892"/>
    </source>
</evidence>
<keyword evidence="1" id="KW-0812">Transmembrane</keyword>
<dbReference type="InterPro" id="IPR037185">
    <property type="entry name" value="EmrE-like"/>
</dbReference>
<dbReference type="Proteomes" id="UP000185109">
    <property type="component" value="Chromosome"/>
</dbReference>
<keyword evidence="1" id="KW-0472">Membrane</keyword>
<sequence length="324" mass="34627">MFPTLSPLRGVLVAFAAYAVFAFSDASIKILDGAIPSYQVAFIGSIFGLVVLPMIKSRDDSWLDIVQTSNRMLWALRFVCGAIGAIASIITFTMLPMAEAFCLLFLLPSFVTILSVIFLKEDVRWQRWTAVVVGFIGVLIVLRPGFRELSAGHLAAAVGGLSAAISIVILRAMGPAEKRISLYGAGLLGTLIVSGLLMLSDIAVPTPREWLFMASYGILGAIGNVLLMTAARFAPANLVAPPQYSQMIWAIAFGYLIFDDTIDFPMTAGIVLIICSGLLTLARERKRGTPLPAAVVSVDNQASVSATAELAEPSFDGLEHPTAE</sequence>
<dbReference type="EMBL" id="CP017241">
    <property type="protein sequence ID" value="APO75269.1"/>
    <property type="molecule type" value="Genomic_DNA"/>
</dbReference>
<protein>
    <submittedName>
        <fullName evidence="3">Inner membrane transporter protein</fullName>
    </submittedName>
</protein>
<evidence type="ECO:0000256" key="1">
    <source>
        <dbReference type="SAM" id="Phobius"/>
    </source>
</evidence>